<reference evidence="2" key="2">
    <citation type="submission" date="2020-05" db="UniProtKB">
        <authorList>
            <consortium name="EnsemblMetazoa"/>
        </authorList>
    </citation>
    <scope>IDENTIFICATION</scope>
    <source>
        <strain evidence="2">IAEA</strain>
    </source>
</reference>
<keyword evidence="1" id="KW-0472">Membrane</keyword>
<organism evidence="2 3">
    <name type="scientific">Glossina palpalis gambiensis</name>
    <dbReference type="NCBI Taxonomy" id="67801"/>
    <lineage>
        <taxon>Eukaryota</taxon>
        <taxon>Metazoa</taxon>
        <taxon>Ecdysozoa</taxon>
        <taxon>Arthropoda</taxon>
        <taxon>Hexapoda</taxon>
        <taxon>Insecta</taxon>
        <taxon>Pterygota</taxon>
        <taxon>Neoptera</taxon>
        <taxon>Endopterygota</taxon>
        <taxon>Diptera</taxon>
        <taxon>Brachycera</taxon>
        <taxon>Muscomorpha</taxon>
        <taxon>Hippoboscoidea</taxon>
        <taxon>Glossinidae</taxon>
        <taxon>Glossina</taxon>
    </lineage>
</organism>
<feature type="transmembrane region" description="Helical" evidence="1">
    <location>
        <begin position="59"/>
        <end position="81"/>
    </location>
</feature>
<protein>
    <submittedName>
        <fullName evidence="2">Uncharacterized protein</fullName>
    </submittedName>
</protein>
<dbReference type="AlphaFoldDB" id="A0A1B0B4C3"/>
<dbReference type="VEuPathDB" id="VectorBase:GPPI018428"/>
<name>A0A1B0B4C3_9MUSC</name>
<reference evidence="3" key="1">
    <citation type="submission" date="2015-01" db="EMBL/GenBank/DDBJ databases">
        <authorList>
            <person name="Aksoy S."/>
            <person name="Warren W."/>
            <person name="Wilson R.K."/>
        </authorList>
    </citation>
    <scope>NUCLEOTIDE SEQUENCE [LARGE SCALE GENOMIC DNA]</scope>
    <source>
        <strain evidence="3">IAEA</strain>
    </source>
</reference>
<sequence length="91" mass="10512">MKPPKQKIKKYEKYLNVMDPNVHCMYYFLCLTLLAQLIITTTNNTTTNTTTNNTINTTYTFNVIIIHNSVNFLLSFSINLYDWLGVVVADV</sequence>
<dbReference type="EMBL" id="JXJN01008254">
    <property type="status" value="NOT_ANNOTATED_CDS"/>
    <property type="molecule type" value="Genomic_DNA"/>
</dbReference>
<dbReference type="Proteomes" id="UP000092460">
    <property type="component" value="Unassembled WGS sequence"/>
</dbReference>
<dbReference type="EMBL" id="JXJN01008253">
    <property type="status" value="NOT_ANNOTATED_CDS"/>
    <property type="molecule type" value="Genomic_DNA"/>
</dbReference>
<dbReference type="EnsemblMetazoa" id="GPPI018428-RA">
    <property type="protein sequence ID" value="GPPI018428-PA"/>
    <property type="gene ID" value="GPPI018428"/>
</dbReference>
<evidence type="ECO:0000256" key="1">
    <source>
        <dbReference type="SAM" id="Phobius"/>
    </source>
</evidence>
<keyword evidence="3" id="KW-1185">Reference proteome</keyword>
<evidence type="ECO:0000313" key="2">
    <source>
        <dbReference type="EnsemblMetazoa" id="GPPI018428-PA"/>
    </source>
</evidence>
<proteinExistence type="predicted"/>
<evidence type="ECO:0000313" key="3">
    <source>
        <dbReference type="Proteomes" id="UP000092460"/>
    </source>
</evidence>
<accession>A0A1B0B4C3</accession>
<feature type="transmembrane region" description="Helical" evidence="1">
    <location>
        <begin position="21"/>
        <end position="39"/>
    </location>
</feature>
<keyword evidence="1" id="KW-0812">Transmembrane</keyword>
<keyword evidence="1" id="KW-1133">Transmembrane helix</keyword>